<protein>
    <submittedName>
        <fullName evidence="6">LysR family transcriptional regulator</fullName>
    </submittedName>
</protein>
<proteinExistence type="inferred from homology"/>
<evidence type="ECO:0000259" key="5">
    <source>
        <dbReference type="PROSITE" id="PS50931"/>
    </source>
</evidence>
<dbReference type="SUPFAM" id="SSF46785">
    <property type="entry name" value="Winged helix' DNA-binding domain"/>
    <property type="match status" value="1"/>
</dbReference>
<evidence type="ECO:0000256" key="1">
    <source>
        <dbReference type="ARBA" id="ARBA00009437"/>
    </source>
</evidence>
<reference evidence="6 7" key="1">
    <citation type="submission" date="2019-09" db="EMBL/GenBank/DDBJ databases">
        <title>Draft genome sequence of Acinetobacter tandoii W4-4-4 isolated from environmental water sample.</title>
        <authorList>
            <person name="Wee S.K."/>
            <person name="Yan B."/>
            <person name="Mustaffa S.B."/>
            <person name="Yap E.P.H."/>
        </authorList>
    </citation>
    <scope>NUCLEOTIDE SEQUENCE [LARGE SCALE GENOMIC DNA]</scope>
    <source>
        <strain evidence="6 7">W4-4-4</strain>
    </source>
</reference>
<comment type="similarity">
    <text evidence="1">Belongs to the LysR transcriptional regulatory family.</text>
</comment>
<keyword evidence="4" id="KW-0804">Transcription</keyword>
<dbReference type="PANTHER" id="PTHR30537:SF5">
    <property type="entry name" value="HTH-TYPE TRANSCRIPTIONAL ACTIVATOR TTDR-RELATED"/>
    <property type="match status" value="1"/>
</dbReference>
<evidence type="ECO:0000256" key="4">
    <source>
        <dbReference type="ARBA" id="ARBA00023163"/>
    </source>
</evidence>
<sequence>MIEDIRYLIVFAKIAEIGSISKGAKAIGLSSATASQHLTKLEKNLGCALFYRNTRKITLTHDGEKLLETAKSILETYEQGINDLRKSSIIGNKKLNISIPAIFIHGEFMNHITDFIKDFPDLILNITCDDEKNDIVFENIDVAFRIGEPLDSSLKAKYLFDLPRSIVATKNFLKTYGEPKIPYDLEAMKWIGLSMRPHSRILKNNENGEEIKISYNPNICVNNVEASYQLAKLDAGLAAPPDYLIQNDIVKGDIVKVLPQWELQPLNVYAIWPANLPINSIAYSLINKIYSSFNSENIKYHIYRNED</sequence>
<keyword evidence="2" id="KW-0805">Transcription regulation</keyword>
<evidence type="ECO:0000256" key="2">
    <source>
        <dbReference type="ARBA" id="ARBA00023015"/>
    </source>
</evidence>
<dbReference type="FunFam" id="1.10.10.10:FF:000001">
    <property type="entry name" value="LysR family transcriptional regulator"/>
    <property type="match status" value="1"/>
</dbReference>
<dbReference type="Gene3D" id="3.40.190.290">
    <property type="match status" value="1"/>
</dbReference>
<dbReference type="SUPFAM" id="SSF53850">
    <property type="entry name" value="Periplasmic binding protein-like II"/>
    <property type="match status" value="1"/>
</dbReference>
<evidence type="ECO:0000256" key="3">
    <source>
        <dbReference type="ARBA" id="ARBA00023125"/>
    </source>
</evidence>
<keyword evidence="3" id="KW-0238">DNA-binding</keyword>
<dbReference type="Proteomes" id="UP000325788">
    <property type="component" value="Unassembled WGS sequence"/>
</dbReference>
<dbReference type="Gene3D" id="1.10.10.10">
    <property type="entry name" value="Winged helix-like DNA-binding domain superfamily/Winged helix DNA-binding domain"/>
    <property type="match status" value="1"/>
</dbReference>
<dbReference type="GO" id="GO:0043565">
    <property type="term" value="F:sequence-specific DNA binding"/>
    <property type="evidence" value="ECO:0007669"/>
    <property type="project" value="TreeGrafter"/>
</dbReference>
<dbReference type="PROSITE" id="PS50931">
    <property type="entry name" value="HTH_LYSR"/>
    <property type="match status" value="1"/>
</dbReference>
<dbReference type="InterPro" id="IPR036390">
    <property type="entry name" value="WH_DNA-bd_sf"/>
</dbReference>
<dbReference type="InterPro" id="IPR000847">
    <property type="entry name" value="LysR_HTH_N"/>
</dbReference>
<dbReference type="GO" id="GO:0003700">
    <property type="term" value="F:DNA-binding transcription factor activity"/>
    <property type="evidence" value="ECO:0007669"/>
    <property type="project" value="InterPro"/>
</dbReference>
<dbReference type="AlphaFoldDB" id="A0A5N4WJC0"/>
<feature type="domain" description="HTH lysR-type" evidence="5">
    <location>
        <begin position="1"/>
        <end position="60"/>
    </location>
</feature>
<dbReference type="EMBL" id="VXLD01000004">
    <property type="protein sequence ID" value="KAB1855809.1"/>
    <property type="molecule type" value="Genomic_DNA"/>
</dbReference>
<dbReference type="RefSeq" id="WP_151504560.1">
    <property type="nucleotide sequence ID" value="NZ_JBODRR010000017.1"/>
</dbReference>
<gene>
    <name evidence="6" type="ORF">F4W09_08355</name>
</gene>
<dbReference type="Pfam" id="PF00126">
    <property type="entry name" value="HTH_1"/>
    <property type="match status" value="1"/>
</dbReference>
<dbReference type="PANTHER" id="PTHR30537">
    <property type="entry name" value="HTH-TYPE TRANSCRIPTIONAL REGULATOR"/>
    <property type="match status" value="1"/>
</dbReference>
<comment type="caution">
    <text evidence="6">The sequence shown here is derived from an EMBL/GenBank/DDBJ whole genome shotgun (WGS) entry which is preliminary data.</text>
</comment>
<name>A0A5N4WJC0_9GAMM</name>
<dbReference type="InterPro" id="IPR005119">
    <property type="entry name" value="LysR_subst-bd"/>
</dbReference>
<evidence type="ECO:0000313" key="7">
    <source>
        <dbReference type="Proteomes" id="UP000325788"/>
    </source>
</evidence>
<dbReference type="CDD" id="cd08422">
    <property type="entry name" value="PBP2_CrgA_like"/>
    <property type="match status" value="1"/>
</dbReference>
<dbReference type="GO" id="GO:0006351">
    <property type="term" value="P:DNA-templated transcription"/>
    <property type="evidence" value="ECO:0007669"/>
    <property type="project" value="TreeGrafter"/>
</dbReference>
<evidence type="ECO:0000313" key="6">
    <source>
        <dbReference type="EMBL" id="KAB1855809.1"/>
    </source>
</evidence>
<dbReference type="Pfam" id="PF03466">
    <property type="entry name" value="LysR_substrate"/>
    <property type="match status" value="1"/>
</dbReference>
<dbReference type="InterPro" id="IPR058163">
    <property type="entry name" value="LysR-type_TF_proteobact-type"/>
</dbReference>
<dbReference type="InterPro" id="IPR036388">
    <property type="entry name" value="WH-like_DNA-bd_sf"/>
</dbReference>
<accession>A0A5N4WJC0</accession>
<organism evidence="6 7">
    <name type="scientific">Acinetobacter tandoii</name>
    <dbReference type="NCBI Taxonomy" id="202954"/>
    <lineage>
        <taxon>Bacteria</taxon>
        <taxon>Pseudomonadati</taxon>
        <taxon>Pseudomonadota</taxon>
        <taxon>Gammaproteobacteria</taxon>
        <taxon>Moraxellales</taxon>
        <taxon>Moraxellaceae</taxon>
        <taxon>Acinetobacter</taxon>
    </lineage>
</organism>